<accession>A0A9E7EVG0</accession>
<evidence type="ECO:0000313" key="1">
    <source>
        <dbReference type="EMBL" id="URD83861.1"/>
    </source>
</evidence>
<protein>
    <submittedName>
        <fullName evidence="1">Uncharacterized protein</fullName>
    </submittedName>
</protein>
<dbReference type="EMBL" id="CP097503">
    <property type="protein sequence ID" value="URD83861.1"/>
    <property type="molecule type" value="Genomic_DNA"/>
</dbReference>
<sequence>MLESHDDSFDSGYLQVWTIYRSDSSLVERISILHGGHDAQPALASASSLSPVLRDDDDLPT</sequence>
<dbReference type="AlphaFoldDB" id="A0A9E7EVG0"/>
<organism evidence="1 2">
    <name type="scientific">Musa troglodytarum</name>
    <name type="common">fe'i banana</name>
    <dbReference type="NCBI Taxonomy" id="320322"/>
    <lineage>
        <taxon>Eukaryota</taxon>
        <taxon>Viridiplantae</taxon>
        <taxon>Streptophyta</taxon>
        <taxon>Embryophyta</taxon>
        <taxon>Tracheophyta</taxon>
        <taxon>Spermatophyta</taxon>
        <taxon>Magnoliopsida</taxon>
        <taxon>Liliopsida</taxon>
        <taxon>Zingiberales</taxon>
        <taxon>Musaceae</taxon>
        <taxon>Musa</taxon>
    </lineage>
</organism>
<name>A0A9E7EVG0_9LILI</name>
<evidence type="ECO:0000313" key="2">
    <source>
        <dbReference type="Proteomes" id="UP001055439"/>
    </source>
</evidence>
<gene>
    <name evidence="1" type="ORF">MUK42_01887</name>
</gene>
<proteinExistence type="predicted"/>
<keyword evidence="2" id="KW-1185">Reference proteome</keyword>
<reference evidence="1" key="1">
    <citation type="submission" date="2022-05" db="EMBL/GenBank/DDBJ databases">
        <title>The Musa troglodytarum L. genome provides insights into the mechanism of non-climacteric behaviour and enrichment of carotenoids.</title>
        <authorList>
            <person name="Wang J."/>
        </authorList>
    </citation>
    <scope>NUCLEOTIDE SEQUENCE</scope>
    <source>
        <tissue evidence="1">Leaf</tissue>
    </source>
</reference>
<dbReference type="Proteomes" id="UP001055439">
    <property type="component" value="Chromosome 10"/>
</dbReference>